<proteinExistence type="predicted"/>
<evidence type="ECO:0000313" key="1">
    <source>
        <dbReference type="Proteomes" id="UP000095287"/>
    </source>
</evidence>
<sequence length="212" mass="22738">MHFPPAALFTAAEKAVAGELDAKSAFFAAQQRCLNLYGAGAEDGPPSPRRGDVTVEQTLRKCAGRRRSFRAVYSKVHDAKTISRRRPRSGDPAPLIRSPARLPYSPFGGAVPGRRTSALPRSVDPCRGGGRLLSAVFGPLGLSLGLTLGDPATRPALEISMIHRTNLCLPMVNIPVPSYGCSDARGSSFDLSWTLSPSYYLGIPFAHEYIPC</sequence>
<dbReference type="Proteomes" id="UP000095287">
    <property type="component" value="Unplaced"/>
</dbReference>
<name>A0A1I7YI11_9BILA</name>
<protein>
    <submittedName>
        <fullName evidence="2">Uncharacterized protein</fullName>
    </submittedName>
</protein>
<reference evidence="2" key="1">
    <citation type="submission" date="2016-11" db="UniProtKB">
        <authorList>
            <consortium name="WormBaseParasite"/>
        </authorList>
    </citation>
    <scope>IDENTIFICATION</scope>
</reference>
<keyword evidence="1" id="KW-1185">Reference proteome</keyword>
<dbReference type="AlphaFoldDB" id="A0A1I7YI11"/>
<organism evidence="1 2">
    <name type="scientific">Steinernema glaseri</name>
    <dbReference type="NCBI Taxonomy" id="37863"/>
    <lineage>
        <taxon>Eukaryota</taxon>
        <taxon>Metazoa</taxon>
        <taxon>Ecdysozoa</taxon>
        <taxon>Nematoda</taxon>
        <taxon>Chromadorea</taxon>
        <taxon>Rhabditida</taxon>
        <taxon>Tylenchina</taxon>
        <taxon>Panagrolaimomorpha</taxon>
        <taxon>Strongyloidoidea</taxon>
        <taxon>Steinernematidae</taxon>
        <taxon>Steinernema</taxon>
    </lineage>
</organism>
<accession>A0A1I7YI11</accession>
<dbReference type="WBParaSite" id="L893_g16624.t1">
    <property type="protein sequence ID" value="L893_g16624.t1"/>
    <property type="gene ID" value="L893_g16624"/>
</dbReference>
<evidence type="ECO:0000313" key="2">
    <source>
        <dbReference type="WBParaSite" id="L893_g16624.t1"/>
    </source>
</evidence>